<dbReference type="GO" id="GO:0005886">
    <property type="term" value="C:plasma membrane"/>
    <property type="evidence" value="ECO:0007669"/>
    <property type="project" value="UniProtKB-SubCell"/>
</dbReference>
<evidence type="ECO:0000256" key="6">
    <source>
        <dbReference type="ARBA" id="ARBA00022553"/>
    </source>
</evidence>
<dbReference type="GO" id="GO:0006355">
    <property type="term" value="P:regulation of DNA-templated transcription"/>
    <property type="evidence" value="ECO:0007669"/>
    <property type="project" value="InterPro"/>
</dbReference>
<dbReference type="NCBIfam" id="TIGR00229">
    <property type="entry name" value="sensory_box"/>
    <property type="match status" value="1"/>
</dbReference>
<keyword evidence="13" id="KW-1133">Transmembrane helix</keyword>
<dbReference type="InterPro" id="IPR035965">
    <property type="entry name" value="PAS-like_dom_sf"/>
</dbReference>
<reference evidence="18" key="1">
    <citation type="submission" date="2022-06" db="EMBL/GenBank/DDBJ databases">
        <title>Aquibacillus sp. a new bacterium isolated from soil saline samples.</title>
        <authorList>
            <person name="Galisteo C."/>
            <person name="De La Haba R."/>
            <person name="Sanchez-Porro C."/>
            <person name="Ventosa A."/>
        </authorList>
    </citation>
    <scope>NUCLEOTIDE SEQUENCE</scope>
    <source>
        <strain evidence="18">3ASR75-11</strain>
    </source>
</reference>
<dbReference type="PROSITE" id="PS50109">
    <property type="entry name" value="HIS_KIN"/>
    <property type="match status" value="1"/>
</dbReference>
<dbReference type="SUPFAM" id="SSF47384">
    <property type="entry name" value="Homodimeric domain of signal transducing histidine kinase"/>
    <property type="match status" value="1"/>
</dbReference>
<dbReference type="NCBIfam" id="NF046044">
    <property type="entry name" value="PnpS"/>
    <property type="match status" value="1"/>
</dbReference>
<dbReference type="InterPro" id="IPR036890">
    <property type="entry name" value="HATPase_C_sf"/>
</dbReference>
<dbReference type="PRINTS" id="PR00344">
    <property type="entry name" value="BCTRLSENSOR"/>
</dbReference>
<dbReference type="PROSITE" id="PS50113">
    <property type="entry name" value="PAC"/>
    <property type="match status" value="1"/>
</dbReference>
<evidence type="ECO:0000256" key="13">
    <source>
        <dbReference type="SAM" id="Phobius"/>
    </source>
</evidence>
<evidence type="ECO:0000259" key="16">
    <source>
        <dbReference type="PROSITE" id="PS50113"/>
    </source>
</evidence>
<dbReference type="EC" id="2.7.13.3" evidence="4"/>
<evidence type="ECO:0000256" key="10">
    <source>
        <dbReference type="ARBA" id="ARBA00022840"/>
    </source>
</evidence>
<dbReference type="PANTHER" id="PTHR45453">
    <property type="entry name" value="PHOSPHATE REGULON SENSOR PROTEIN PHOR"/>
    <property type="match status" value="1"/>
</dbReference>
<dbReference type="EMBL" id="JAMQKB010000003">
    <property type="protein sequence ID" value="MDC3423972.1"/>
    <property type="molecule type" value="Genomic_DNA"/>
</dbReference>
<dbReference type="SUPFAM" id="SSF55874">
    <property type="entry name" value="ATPase domain of HSP90 chaperone/DNA topoisomerase II/histidine kinase"/>
    <property type="match status" value="1"/>
</dbReference>
<dbReference type="GO" id="GO:0045121">
    <property type="term" value="C:membrane raft"/>
    <property type="evidence" value="ECO:0007669"/>
    <property type="project" value="UniProtKB-SubCell"/>
</dbReference>
<dbReference type="InterPro" id="IPR003661">
    <property type="entry name" value="HisK_dim/P_dom"/>
</dbReference>
<dbReference type="InterPro" id="IPR050351">
    <property type="entry name" value="BphY/WalK/GraS-like"/>
</dbReference>
<dbReference type="SMART" id="SM00388">
    <property type="entry name" value="HisKA"/>
    <property type="match status" value="1"/>
</dbReference>
<evidence type="ECO:0000256" key="3">
    <source>
        <dbReference type="ARBA" id="ARBA00004651"/>
    </source>
</evidence>
<comment type="subcellular location">
    <subcellularLocation>
        <location evidence="3">Cell membrane</location>
        <topology evidence="3">Multi-pass membrane protein</topology>
    </subcellularLocation>
    <subcellularLocation>
        <location evidence="2">Membrane raft</location>
        <topology evidence="2">Multi-pass membrane protein</topology>
    </subcellularLocation>
</comment>
<organism evidence="18 19">
    <name type="scientific">Terrihalobacillus insolitus</name>
    <dbReference type="NCBI Taxonomy" id="2950438"/>
    <lineage>
        <taxon>Bacteria</taxon>
        <taxon>Bacillati</taxon>
        <taxon>Bacillota</taxon>
        <taxon>Bacilli</taxon>
        <taxon>Bacillales</taxon>
        <taxon>Bacillaceae</taxon>
        <taxon>Terrihalobacillus</taxon>
    </lineage>
</organism>
<evidence type="ECO:0000256" key="7">
    <source>
        <dbReference type="ARBA" id="ARBA00022679"/>
    </source>
</evidence>
<dbReference type="GO" id="GO:0004721">
    <property type="term" value="F:phosphoprotein phosphatase activity"/>
    <property type="evidence" value="ECO:0007669"/>
    <property type="project" value="TreeGrafter"/>
</dbReference>
<evidence type="ECO:0000256" key="1">
    <source>
        <dbReference type="ARBA" id="ARBA00000085"/>
    </source>
</evidence>
<name>A0A9X3WPZ3_9BACI</name>
<dbReference type="CDD" id="cd00075">
    <property type="entry name" value="HATPase"/>
    <property type="match status" value="1"/>
</dbReference>
<comment type="caution">
    <text evidence="18">The sequence shown here is derived from an EMBL/GenBank/DDBJ whole genome shotgun (WGS) entry which is preliminary data.</text>
</comment>
<comment type="catalytic activity">
    <reaction evidence="1">
        <text>ATP + protein L-histidine = ADP + protein N-phospho-L-histidine.</text>
        <dbReference type="EC" id="2.7.13.3"/>
    </reaction>
</comment>
<feature type="domain" description="HAMP" evidence="17">
    <location>
        <begin position="60"/>
        <end position="108"/>
    </location>
</feature>
<dbReference type="Pfam" id="PF00512">
    <property type="entry name" value="HisKA"/>
    <property type="match status" value="1"/>
</dbReference>
<dbReference type="InterPro" id="IPR013767">
    <property type="entry name" value="PAS_fold"/>
</dbReference>
<evidence type="ECO:0000256" key="12">
    <source>
        <dbReference type="ARBA" id="ARBA00023136"/>
    </source>
</evidence>
<dbReference type="CDD" id="cd00130">
    <property type="entry name" value="PAS"/>
    <property type="match status" value="1"/>
</dbReference>
<dbReference type="FunFam" id="1.10.287.130:FF:000001">
    <property type="entry name" value="Two-component sensor histidine kinase"/>
    <property type="match status" value="1"/>
</dbReference>
<evidence type="ECO:0000313" key="18">
    <source>
        <dbReference type="EMBL" id="MDC3423972.1"/>
    </source>
</evidence>
<dbReference type="Gene3D" id="3.30.565.10">
    <property type="entry name" value="Histidine kinase-like ATPase, C-terminal domain"/>
    <property type="match status" value="1"/>
</dbReference>
<keyword evidence="19" id="KW-1185">Reference proteome</keyword>
<dbReference type="RefSeq" id="WP_272435760.1">
    <property type="nucleotide sequence ID" value="NZ_JAMQKB010000003.1"/>
</dbReference>
<dbReference type="Pfam" id="PF00989">
    <property type="entry name" value="PAS"/>
    <property type="match status" value="1"/>
</dbReference>
<keyword evidence="5" id="KW-1003">Cell membrane</keyword>
<evidence type="ECO:0000256" key="9">
    <source>
        <dbReference type="ARBA" id="ARBA00022777"/>
    </source>
</evidence>
<keyword evidence="9 18" id="KW-0418">Kinase</keyword>
<feature type="domain" description="PAC" evidence="16">
    <location>
        <begin position="177"/>
        <end position="234"/>
    </location>
</feature>
<accession>A0A9X3WPZ3</accession>
<dbReference type="AlphaFoldDB" id="A0A9X3WPZ3"/>
<dbReference type="PANTHER" id="PTHR45453:SF1">
    <property type="entry name" value="PHOSPHATE REGULON SENSOR PROTEIN PHOR"/>
    <property type="match status" value="1"/>
</dbReference>
<evidence type="ECO:0000256" key="2">
    <source>
        <dbReference type="ARBA" id="ARBA00004314"/>
    </source>
</evidence>
<dbReference type="CDD" id="cd00082">
    <property type="entry name" value="HisKA"/>
    <property type="match status" value="1"/>
</dbReference>
<evidence type="ECO:0000256" key="8">
    <source>
        <dbReference type="ARBA" id="ARBA00022741"/>
    </source>
</evidence>
<dbReference type="Gene3D" id="1.10.8.500">
    <property type="entry name" value="HAMP domain in histidine kinase"/>
    <property type="match status" value="1"/>
</dbReference>
<keyword evidence="12 13" id="KW-0472">Membrane</keyword>
<dbReference type="CDD" id="cd06225">
    <property type="entry name" value="HAMP"/>
    <property type="match status" value="1"/>
</dbReference>
<feature type="transmembrane region" description="Helical" evidence="13">
    <location>
        <begin position="7"/>
        <end position="27"/>
    </location>
</feature>
<dbReference type="FunFam" id="3.30.565.10:FF:000023">
    <property type="entry name" value="PAS domain-containing sensor histidine kinase"/>
    <property type="match status" value="1"/>
</dbReference>
<dbReference type="SMART" id="SM00387">
    <property type="entry name" value="HATPase_c"/>
    <property type="match status" value="1"/>
</dbReference>
<keyword evidence="7" id="KW-0808">Transferase</keyword>
<dbReference type="SUPFAM" id="SSF158472">
    <property type="entry name" value="HAMP domain-like"/>
    <property type="match status" value="1"/>
</dbReference>
<evidence type="ECO:0000259" key="17">
    <source>
        <dbReference type="PROSITE" id="PS50885"/>
    </source>
</evidence>
<evidence type="ECO:0000256" key="11">
    <source>
        <dbReference type="ARBA" id="ARBA00023012"/>
    </source>
</evidence>
<keyword evidence="8" id="KW-0547">Nucleotide-binding</keyword>
<dbReference type="InterPro" id="IPR036097">
    <property type="entry name" value="HisK_dim/P_sf"/>
</dbReference>
<dbReference type="InterPro" id="IPR005467">
    <property type="entry name" value="His_kinase_dom"/>
</dbReference>
<protein>
    <recommendedName>
        <fullName evidence="4">histidine kinase</fullName>
        <ecNumber evidence="4">2.7.13.3</ecNumber>
    </recommendedName>
</protein>
<evidence type="ECO:0000259" key="14">
    <source>
        <dbReference type="PROSITE" id="PS50109"/>
    </source>
</evidence>
<evidence type="ECO:0000256" key="5">
    <source>
        <dbReference type="ARBA" id="ARBA00022475"/>
    </source>
</evidence>
<keyword evidence="11" id="KW-0902">Two-component regulatory system</keyword>
<dbReference type="GO" id="GO:0000155">
    <property type="term" value="F:phosphorelay sensor kinase activity"/>
    <property type="evidence" value="ECO:0007669"/>
    <property type="project" value="InterPro"/>
</dbReference>
<dbReference type="Proteomes" id="UP001145050">
    <property type="component" value="Unassembled WGS sequence"/>
</dbReference>
<dbReference type="PROSITE" id="PS50112">
    <property type="entry name" value="PAS"/>
    <property type="match status" value="1"/>
</dbReference>
<gene>
    <name evidence="18" type="ORF">NC797_05555</name>
</gene>
<dbReference type="Pfam" id="PF02518">
    <property type="entry name" value="HATPase_c"/>
    <property type="match status" value="1"/>
</dbReference>
<dbReference type="SUPFAM" id="SSF55785">
    <property type="entry name" value="PYP-like sensor domain (PAS domain)"/>
    <property type="match status" value="1"/>
</dbReference>
<feature type="domain" description="PAS" evidence="15">
    <location>
        <begin position="113"/>
        <end position="157"/>
    </location>
</feature>
<dbReference type="SMART" id="SM00091">
    <property type="entry name" value="PAS"/>
    <property type="match status" value="1"/>
</dbReference>
<proteinExistence type="predicted"/>
<sequence>MRSTSRPFITYGLIVVFFVLGIGIVLSQITTDWVIMIVALISLAVLFFVLLFQIYEKYFKPIRSATNVAEELAKGNFKARTYESNFGEPGRLGNSLNTLARSLQEVTIQEKMQESQLKTVISNMDSGLILIDERGYVHLVNRKFLRIFGGESKDYVGYIYYDVLSQDQIHHAIQEAFMYEEKVKDSFTLRVDIEKRFLEIGGAPIFNESGQLKGVVLVFHDITELKMLEQMRKDFVANVSHELKTPITSIRGFTETLLDGAMEDEATRRQFLNIILDESERLQSLVHDLLELSRLEKDEMKLQLESVQIKELLQDVLPVIEHQAQKKNIQLFLDVMENVTIQVDVNRLKQVFINLLNNAISYTSNNGEVKLKVQESDEMVHIKVSDTGIGIPDDAKTRIFERFYRVDKARSRNTGGTGLGLAIVKHIVEAHGGTIRVESELNKGAIFIVELPKVS</sequence>
<evidence type="ECO:0000256" key="4">
    <source>
        <dbReference type="ARBA" id="ARBA00012438"/>
    </source>
</evidence>
<keyword evidence="10" id="KW-0067">ATP-binding</keyword>
<dbReference type="GO" id="GO:0016036">
    <property type="term" value="P:cellular response to phosphate starvation"/>
    <property type="evidence" value="ECO:0007669"/>
    <property type="project" value="TreeGrafter"/>
</dbReference>
<dbReference type="InterPro" id="IPR000700">
    <property type="entry name" value="PAS-assoc_C"/>
</dbReference>
<feature type="transmembrane region" description="Helical" evidence="13">
    <location>
        <begin position="33"/>
        <end position="55"/>
    </location>
</feature>
<evidence type="ECO:0000313" key="19">
    <source>
        <dbReference type="Proteomes" id="UP001145050"/>
    </source>
</evidence>
<dbReference type="PROSITE" id="PS50885">
    <property type="entry name" value="HAMP"/>
    <property type="match status" value="1"/>
</dbReference>
<dbReference type="GO" id="GO:0005524">
    <property type="term" value="F:ATP binding"/>
    <property type="evidence" value="ECO:0007669"/>
    <property type="project" value="UniProtKB-KW"/>
</dbReference>
<dbReference type="InterPro" id="IPR003594">
    <property type="entry name" value="HATPase_dom"/>
</dbReference>
<dbReference type="InterPro" id="IPR003660">
    <property type="entry name" value="HAMP_dom"/>
</dbReference>
<dbReference type="Gene3D" id="1.10.287.130">
    <property type="match status" value="1"/>
</dbReference>
<dbReference type="Gene3D" id="3.30.450.20">
    <property type="entry name" value="PAS domain"/>
    <property type="match status" value="1"/>
</dbReference>
<feature type="domain" description="Histidine kinase" evidence="14">
    <location>
        <begin position="238"/>
        <end position="455"/>
    </location>
</feature>
<keyword evidence="13" id="KW-0812">Transmembrane</keyword>
<dbReference type="InterPro" id="IPR004358">
    <property type="entry name" value="Sig_transdc_His_kin-like_C"/>
</dbReference>
<dbReference type="InterPro" id="IPR000014">
    <property type="entry name" value="PAS"/>
</dbReference>
<keyword evidence="6" id="KW-0597">Phosphoprotein</keyword>
<evidence type="ECO:0000259" key="15">
    <source>
        <dbReference type="PROSITE" id="PS50112"/>
    </source>
</evidence>